<evidence type="ECO:0000256" key="2">
    <source>
        <dbReference type="ARBA" id="ARBA00008000"/>
    </source>
</evidence>
<dbReference type="InterPro" id="IPR016169">
    <property type="entry name" value="FAD-bd_PCMH_sub2"/>
</dbReference>
<dbReference type="EMBL" id="FOCE01000002">
    <property type="protein sequence ID" value="SEM97200.1"/>
    <property type="molecule type" value="Genomic_DNA"/>
</dbReference>
<feature type="domain" description="FAD-binding PCMH-type" evidence="5">
    <location>
        <begin position="33"/>
        <end position="214"/>
    </location>
</feature>
<dbReference type="STRING" id="933059.SAMN04488103_102593"/>
<comment type="cofactor">
    <cofactor evidence="1">
        <name>FAD</name>
        <dbReference type="ChEBI" id="CHEBI:57692"/>
    </cofactor>
</comment>
<sequence>MLTPADADFLNRLPQAVLRAVRPADVEEPRGRWTGQGAAVACPRNAAEVAEVIRACAAARVGVVPLGGGTGLVGGQVMTEGPMPLLLSLERMRAIRAVYPEENVLVAEAGCTLAEVQAAAAQAGRLFPLHIASQGTARIGGVLSTNAGGVNVLRYGNARDLCLGVEAVLADGSVLQGLKRLRKDNTGYDLRNLLIGAEGSLGILTAASLKLFPQPGAEGAAFLVVPGPDAALHLLALTQSLFPGMVSAFELIHRQGLDFLSETMPEVRQPFAPAPGWMVLVELGLPAGMDPAAALADLAVAAGDLVTDGVIAQSDSQRAGFWALREAIPAANRRIGAVSSHDISLPLSEIPGFLSEAGPALAQIDRFRINCFGHLGDGNLHYNVFPCPGHSRQDHEHQREAVKRCIHDLVHARGGSVSAEHGVGRLKVGDLERYGDPAKLAAMRAIKTALDPQGILNPGAVLRA</sequence>
<gene>
    <name evidence="6" type="ORF">SAMN04488103_102593</name>
</gene>
<dbReference type="PROSITE" id="PS51387">
    <property type="entry name" value="FAD_PCMH"/>
    <property type="match status" value="1"/>
</dbReference>
<protein>
    <submittedName>
        <fullName evidence="6">FAD/FMN-containing dehydrogenase</fullName>
    </submittedName>
</protein>
<evidence type="ECO:0000256" key="4">
    <source>
        <dbReference type="ARBA" id="ARBA00022827"/>
    </source>
</evidence>
<dbReference type="PANTHER" id="PTHR43716">
    <property type="entry name" value="D-2-HYDROXYGLUTARATE DEHYDROGENASE, MITOCHONDRIAL"/>
    <property type="match status" value="1"/>
</dbReference>
<dbReference type="InterPro" id="IPR006094">
    <property type="entry name" value="Oxid_FAD_bind_N"/>
</dbReference>
<keyword evidence="7" id="KW-1185">Reference proteome</keyword>
<dbReference type="GO" id="GO:0003824">
    <property type="term" value="F:catalytic activity"/>
    <property type="evidence" value="ECO:0007669"/>
    <property type="project" value="InterPro"/>
</dbReference>
<dbReference type="AlphaFoldDB" id="A0A1H8CQB6"/>
<dbReference type="FunFam" id="1.10.45.10:FF:000001">
    <property type="entry name" value="D-lactate dehydrogenase mitochondrial"/>
    <property type="match status" value="1"/>
</dbReference>
<dbReference type="PANTHER" id="PTHR43716:SF2">
    <property type="entry name" value="BLL6224 PROTEIN"/>
    <property type="match status" value="1"/>
</dbReference>
<dbReference type="InterPro" id="IPR051264">
    <property type="entry name" value="FAD-oxidored/transferase_4"/>
</dbReference>
<dbReference type="InterPro" id="IPR016171">
    <property type="entry name" value="Vanillyl_alc_oxidase_C-sub2"/>
</dbReference>
<accession>A0A1H8CQB6</accession>
<dbReference type="OrthoDB" id="9811557at2"/>
<comment type="similarity">
    <text evidence="2">Belongs to the FAD-binding oxidoreductase/transferase type 4 family.</text>
</comment>
<evidence type="ECO:0000259" key="5">
    <source>
        <dbReference type="PROSITE" id="PS51387"/>
    </source>
</evidence>
<dbReference type="Gene3D" id="3.30.465.10">
    <property type="match status" value="1"/>
</dbReference>
<dbReference type="Pfam" id="PF01565">
    <property type="entry name" value="FAD_binding_4"/>
    <property type="match status" value="1"/>
</dbReference>
<evidence type="ECO:0000313" key="6">
    <source>
        <dbReference type="EMBL" id="SEM97200.1"/>
    </source>
</evidence>
<dbReference type="SUPFAM" id="SSF55103">
    <property type="entry name" value="FAD-linked oxidases, C-terminal domain"/>
    <property type="match status" value="1"/>
</dbReference>
<dbReference type="Pfam" id="PF02913">
    <property type="entry name" value="FAD-oxidase_C"/>
    <property type="match status" value="1"/>
</dbReference>
<evidence type="ECO:0000256" key="1">
    <source>
        <dbReference type="ARBA" id="ARBA00001974"/>
    </source>
</evidence>
<proteinExistence type="inferred from homology"/>
<dbReference type="InterPro" id="IPR004113">
    <property type="entry name" value="FAD-bd_oxidored_4_C"/>
</dbReference>
<evidence type="ECO:0000256" key="3">
    <source>
        <dbReference type="ARBA" id="ARBA00022630"/>
    </source>
</evidence>
<dbReference type="InterPro" id="IPR016166">
    <property type="entry name" value="FAD-bd_PCMH"/>
</dbReference>
<reference evidence="6 7" key="1">
    <citation type="submission" date="2016-10" db="EMBL/GenBank/DDBJ databases">
        <authorList>
            <person name="de Groot N.N."/>
        </authorList>
    </citation>
    <scope>NUCLEOTIDE SEQUENCE [LARGE SCALE GENOMIC DNA]</scope>
    <source>
        <strain evidence="6 7">DSM 3857</strain>
    </source>
</reference>
<keyword evidence="3" id="KW-0285">Flavoprotein</keyword>
<dbReference type="Proteomes" id="UP000198761">
    <property type="component" value="Unassembled WGS sequence"/>
</dbReference>
<dbReference type="GO" id="GO:0071949">
    <property type="term" value="F:FAD binding"/>
    <property type="evidence" value="ECO:0007669"/>
    <property type="project" value="InterPro"/>
</dbReference>
<evidence type="ECO:0000313" key="7">
    <source>
        <dbReference type="Proteomes" id="UP000198761"/>
    </source>
</evidence>
<dbReference type="Gene3D" id="3.30.70.2190">
    <property type="match status" value="1"/>
</dbReference>
<dbReference type="InterPro" id="IPR036318">
    <property type="entry name" value="FAD-bd_PCMH-like_sf"/>
</dbReference>
<dbReference type="Gene3D" id="1.10.45.10">
    <property type="entry name" value="Vanillyl-alcohol Oxidase, Chain A, domain 4"/>
    <property type="match status" value="1"/>
</dbReference>
<dbReference type="Gene3D" id="3.30.70.2740">
    <property type="match status" value="1"/>
</dbReference>
<dbReference type="InterPro" id="IPR016164">
    <property type="entry name" value="FAD-linked_Oxase-like_C"/>
</dbReference>
<organism evidence="6 7">
    <name type="scientific">Gemmobacter aquatilis</name>
    <dbReference type="NCBI Taxonomy" id="933059"/>
    <lineage>
        <taxon>Bacteria</taxon>
        <taxon>Pseudomonadati</taxon>
        <taxon>Pseudomonadota</taxon>
        <taxon>Alphaproteobacteria</taxon>
        <taxon>Rhodobacterales</taxon>
        <taxon>Paracoccaceae</taxon>
        <taxon>Gemmobacter</taxon>
    </lineage>
</organism>
<dbReference type="RefSeq" id="WP_091298815.1">
    <property type="nucleotide sequence ID" value="NZ_FOCE01000002.1"/>
</dbReference>
<dbReference type="SUPFAM" id="SSF56176">
    <property type="entry name" value="FAD-binding/transporter-associated domain-like"/>
    <property type="match status" value="1"/>
</dbReference>
<keyword evidence="4" id="KW-0274">FAD</keyword>
<dbReference type="GO" id="GO:0022904">
    <property type="term" value="P:respiratory electron transport chain"/>
    <property type="evidence" value="ECO:0007669"/>
    <property type="project" value="TreeGrafter"/>
</dbReference>
<name>A0A1H8CQB6_9RHOB</name>